<protein>
    <submittedName>
        <fullName evidence="1">Uncharacterized protein</fullName>
    </submittedName>
</protein>
<sequence>MFKLIAWLIFSLNDGNTIMSIMHNGLALYFVLNSCFNSGANCGVHVCWTRI</sequence>
<proteinExistence type="predicted"/>
<reference evidence="1" key="1">
    <citation type="submission" date="2018-02" db="EMBL/GenBank/DDBJ databases">
        <title>Rhizophora mucronata_Transcriptome.</title>
        <authorList>
            <person name="Meera S.P."/>
            <person name="Sreeshan A."/>
            <person name="Augustine A."/>
        </authorList>
    </citation>
    <scope>NUCLEOTIDE SEQUENCE</scope>
    <source>
        <tissue evidence="1">Leaf</tissue>
    </source>
</reference>
<organism evidence="1">
    <name type="scientific">Rhizophora mucronata</name>
    <name type="common">Asiatic mangrove</name>
    <dbReference type="NCBI Taxonomy" id="61149"/>
    <lineage>
        <taxon>Eukaryota</taxon>
        <taxon>Viridiplantae</taxon>
        <taxon>Streptophyta</taxon>
        <taxon>Embryophyta</taxon>
        <taxon>Tracheophyta</taxon>
        <taxon>Spermatophyta</taxon>
        <taxon>Magnoliopsida</taxon>
        <taxon>eudicotyledons</taxon>
        <taxon>Gunneridae</taxon>
        <taxon>Pentapetalae</taxon>
        <taxon>rosids</taxon>
        <taxon>fabids</taxon>
        <taxon>Malpighiales</taxon>
        <taxon>Rhizophoraceae</taxon>
        <taxon>Rhizophora</taxon>
    </lineage>
</organism>
<name>A0A2P2P9E3_RHIMU</name>
<accession>A0A2P2P9E3</accession>
<dbReference type="EMBL" id="GGEC01070904">
    <property type="protein sequence ID" value="MBX51388.1"/>
    <property type="molecule type" value="Transcribed_RNA"/>
</dbReference>
<dbReference type="AlphaFoldDB" id="A0A2P2P9E3"/>
<evidence type="ECO:0000313" key="1">
    <source>
        <dbReference type="EMBL" id="MBX51388.1"/>
    </source>
</evidence>